<evidence type="ECO:0000313" key="1">
    <source>
        <dbReference type="EMBL" id="UQY44427.1"/>
    </source>
</evidence>
<name>A0ABY4R9R9_9GAMM</name>
<dbReference type="InterPro" id="IPR017483">
    <property type="entry name" value="CHP03034"/>
</dbReference>
<gene>
    <name evidence="1" type="ORF">K6958_01595</name>
</gene>
<dbReference type="Pfam" id="PF11692">
    <property type="entry name" value="DUF3289"/>
    <property type="match status" value="1"/>
</dbReference>
<evidence type="ECO:0000313" key="2">
    <source>
        <dbReference type="Proteomes" id="UP001056635"/>
    </source>
</evidence>
<dbReference type="EMBL" id="CP082904">
    <property type="protein sequence ID" value="UQY44427.1"/>
    <property type="molecule type" value="Genomic_DNA"/>
</dbReference>
<proteinExistence type="predicted"/>
<reference evidence="1" key="1">
    <citation type="submission" date="2021-09" db="EMBL/GenBank/DDBJ databases">
        <title>First case of bloodstream infection caused by Mixta hanseatica sp. nov., a member of the Erwiniaceae family.</title>
        <authorList>
            <person name="Both A."/>
            <person name="Huang J."/>
            <person name="Wenzel P."/>
            <person name="Aepfelbacher M."/>
            <person name="Rohde H."/>
            <person name="Christner M."/>
            <person name="Hentschke M."/>
        </authorList>
    </citation>
    <scope>NUCLEOTIDE SEQUENCE</scope>
    <source>
        <strain evidence="1">X22927</strain>
    </source>
</reference>
<protein>
    <submittedName>
        <fullName evidence="1">DUF3289 family protein</fullName>
    </submittedName>
</protein>
<organism evidence="1 2">
    <name type="scientific">Mixta hanseatica</name>
    <dbReference type="NCBI Taxonomy" id="2872648"/>
    <lineage>
        <taxon>Bacteria</taxon>
        <taxon>Pseudomonadati</taxon>
        <taxon>Pseudomonadota</taxon>
        <taxon>Gammaproteobacteria</taxon>
        <taxon>Enterobacterales</taxon>
        <taxon>Erwiniaceae</taxon>
        <taxon>Mixta</taxon>
    </lineage>
</organism>
<sequence>MIKLTFPQRLYATEHQFNDYGTDDMRYGDITATRLKKEFRLTNISNVVDPWTMTRLTAFDNPQSRFFGAYGNNQRSTRLSAQECARLLFEEMQVTSLPFACVGPWKYLINRMLQHFQSANGMPFNDMDLNAAYQAQIINDNTKNSSLSAIKEGINKRIDYEKKSIPPDTFSAIKEEISYRALPKFDSMIFDKINGLGITVHDVYATHIDLLSLEIGEKGWRAQIKYSGQDHFGLDVNDIQKVKFNQFQFFRIWFILQRFDQFGFRPFLTNMEATITLEEKRP</sequence>
<dbReference type="Proteomes" id="UP001056635">
    <property type="component" value="Chromosome"/>
</dbReference>
<dbReference type="NCBIfam" id="TIGR03034">
    <property type="entry name" value="YPO3983 family protein"/>
    <property type="match status" value="1"/>
</dbReference>
<keyword evidence="2" id="KW-1185">Reference proteome</keyword>
<accession>A0ABY4R9R9</accession>
<dbReference type="RefSeq" id="WP_249893058.1">
    <property type="nucleotide sequence ID" value="NZ_CP082904.1"/>
</dbReference>